<keyword evidence="2" id="KW-0732">Signal</keyword>
<feature type="compositionally biased region" description="Polar residues" evidence="1">
    <location>
        <begin position="1011"/>
        <end position="1021"/>
    </location>
</feature>
<keyword evidence="4" id="KW-1185">Reference proteome</keyword>
<evidence type="ECO:0000256" key="2">
    <source>
        <dbReference type="SAM" id="SignalP"/>
    </source>
</evidence>
<feature type="compositionally biased region" description="Basic and acidic residues" evidence="1">
    <location>
        <begin position="128"/>
        <end position="138"/>
    </location>
</feature>
<feature type="compositionally biased region" description="Basic and acidic residues" evidence="1">
    <location>
        <begin position="1022"/>
        <end position="1033"/>
    </location>
</feature>
<dbReference type="EMBL" id="JARBHB010000007">
    <property type="protein sequence ID" value="KAJ8878833.1"/>
    <property type="molecule type" value="Genomic_DNA"/>
</dbReference>
<feature type="region of interest" description="Disordered" evidence="1">
    <location>
        <begin position="959"/>
        <end position="991"/>
    </location>
</feature>
<feature type="region of interest" description="Disordered" evidence="1">
    <location>
        <begin position="1008"/>
        <end position="1033"/>
    </location>
</feature>
<protein>
    <submittedName>
        <fullName evidence="3">Uncharacterized protein</fullName>
    </submittedName>
</protein>
<evidence type="ECO:0000313" key="3">
    <source>
        <dbReference type="EMBL" id="KAJ8878833.1"/>
    </source>
</evidence>
<reference evidence="3 4" key="1">
    <citation type="submission" date="2023-02" db="EMBL/GenBank/DDBJ databases">
        <title>LHISI_Scaffold_Assembly.</title>
        <authorList>
            <person name="Stuart O.P."/>
            <person name="Cleave R."/>
            <person name="Magrath M.J.L."/>
            <person name="Mikheyev A.S."/>
        </authorList>
    </citation>
    <scope>NUCLEOTIDE SEQUENCE [LARGE SCALE GENOMIC DNA]</scope>
    <source>
        <strain evidence="3">Daus_M_001</strain>
        <tissue evidence="3">Leg muscle</tissue>
    </source>
</reference>
<feature type="chain" id="PRO_5045711409" evidence="2">
    <location>
        <begin position="24"/>
        <end position="1070"/>
    </location>
</feature>
<dbReference type="Proteomes" id="UP001159363">
    <property type="component" value="Chromosome 6"/>
</dbReference>
<gene>
    <name evidence="3" type="ORF">PR048_019421</name>
</gene>
<name>A0ABQ9H3G3_9NEOP</name>
<evidence type="ECO:0000256" key="1">
    <source>
        <dbReference type="SAM" id="MobiDB-lite"/>
    </source>
</evidence>
<feature type="signal peptide" evidence="2">
    <location>
        <begin position="1"/>
        <end position="23"/>
    </location>
</feature>
<comment type="caution">
    <text evidence="3">The sequence shown here is derived from an EMBL/GenBank/DDBJ whole genome shotgun (WGS) entry which is preliminary data.</text>
</comment>
<feature type="non-terminal residue" evidence="3">
    <location>
        <position position="1070"/>
    </location>
</feature>
<organism evidence="3 4">
    <name type="scientific">Dryococelus australis</name>
    <dbReference type="NCBI Taxonomy" id="614101"/>
    <lineage>
        <taxon>Eukaryota</taxon>
        <taxon>Metazoa</taxon>
        <taxon>Ecdysozoa</taxon>
        <taxon>Arthropoda</taxon>
        <taxon>Hexapoda</taxon>
        <taxon>Insecta</taxon>
        <taxon>Pterygota</taxon>
        <taxon>Neoptera</taxon>
        <taxon>Polyneoptera</taxon>
        <taxon>Phasmatodea</taxon>
        <taxon>Verophasmatodea</taxon>
        <taxon>Anareolatae</taxon>
        <taxon>Phasmatidae</taxon>
        <taxon>Eurycanthinae</taxon>
        <taxon>Dryococelus</taxon>
    </lineage>
</organism>
<feature type="region of interest" description="Disordered" evidence="1">
    <location>
        <begin position="756"/>
        <end position="781"/>
    </location>
</feature>
<proteinExistence type="predicted"/>
<dbReference type="PANTHER" id="PTHR23278:SF26">
    <property type="entry name" value="SIDESTEP III, ISOFORM O"/>
    <property type="match status" value="1"/>
</dbReference>
<feature type="compositionally biased region" description="Polar residues" evidence="1">
    <location>
        <begin position="760"/>
        <end position="781"/>
    </location>
</feature>
<accession>A0ABQ9H3G3</accession>
<evidence type="ECO:0000313" key="4">
    <source>
        <dbReference type="Proteomes" id="UP001159363"/>
    </source>
</evidence>
<sequence length="1070" mass="119546">MLETWRALLLETWRALLLAAVFSQCIPVSSNSSIDHFVTCTENVLCCHTECIGVVLREMEDLYSLFSVTCSFSEALIKFYFQEIPPPHAYKAEMSMEHRRNEIAGGGGGSPRKPIDQRHRQTRLSSTKIRDQSRRESNPVRLGRSLAGTPQRSRDFSKVRFNKCEETIYIVCGGFAAKPSPLRNCTLRAASNRSGADVLEVECLAGYDGGLPQTFVLEAYESRTMRLRLNVTAGDAPSFRVELQDLLPALTPTLHLVVYAANPKGRSEPAVLEDITLRDAEKRTGEALFPSSALFVSLVYELRQTVPTLLGSRTSCCLAQKRTGEDLFLLPRTIRVYLRTSRSATLKRKLAVLEDFTLRYAEKRTGEPGVFEEIKLHDAEKRTSECSSFLYSLAGCASELNAARLLEGTETTTMLDVLEESMLCDSDKGTGLMLCDTEKMTVKGLFHILHNSFTITVITTHPASSWACSRTSDCAMLRSRGLMLHVAEKKTETVPVLLHLTCSTSDVSFNQECSKRETFRGSIEGRQKRRDKPMGFLQCSDYAAGYGVACTAATGERALVISSDITMIVRTGPPEWPWSSVDSLPASLELIRAVRGVRWDRDLDCELASSFPEPWCPKTPHKQTVISGRGHCRAEALNYHLRTALLPHGTRCRSKWHYSLPPLTISVVLRVDQAPSMKNTPHCPPTSTEFHRWHYTGRHVAFTSYSKYPNFPFGPTRALNPRARDSAQSHGTSCCNNPSLIIGYSELMLSDTKGEEHENNTLNEKGSRGSTWSTAHRLQRESQGSPIMEYRRWEMEDRVRGCDGLLTDAVCVNSYPMFEVTDFPCATHSTGIVQHLPATSPYSPFTGEQHDRKNYAVHRTSFVEISPGCGRLQRNYGAADFAKRTAVIGVQENFIFATYPQVLSIRPRWEETVLVASDQPLTRNKSVKKQQIARLCAVLNEPGGCCGVRKNVRVNSQTDCPPEGEGDKGKYGEMNQEDFRGGNCPRKARDRSPWKTLRKDLCPAEDHPSITAISKTRQNKPNRAEKRGSDKGYSDTPFKCVTARYEQVFELACCVSAVLLVPMGHFIGVR</sequence>
<dbReference type="PANTHER" id="PTHR23278">
    <property type="entry name" value="SIDESTEP PROTEIN"/>
    <property type="match status" value="1"/>
</dbReference>
<feature type="region of interest" description="Disordered" evidence="1">
    <location>
        <begin position="101"/>
        <end position="151"/>
    </location>
</feature>